<dbReference type="EMBL" id="BAABKN010000012">
    <property type="protein sequence ID" value="GAA4735915.1"/>
    <property type="molecule type" value="Genomic_DNA"/>
</dbReference>
<sequence>MPGTFEAEDHVLRWPRELFRRRLAELINAQQQFTPGWAEEVELLLDDAFDGNRPVDTFRSTSNSPVIDPWGPAEPANHKQIPPRRRYLVDLLQAADSLPHEVQRRPYRSQRGRPDGTAPTISLSATVARFTSLIIDLDERGYFERAFQKDCVDDARSIDPSVLIEEEIGVPDLWPLSVDRLIDDLDVFMDVIEVLGEFVAAPQSRSNHGYGGCGWHHRDFNIQMGRDIYFWLINRLLDRTTFDLRLATSGEDRGRLVEAHGDARNDLVTATIEGADEDTRSPIEHAVALFRRRGATVEDKRSACTTLAGVLELRRSLLKEELYRRDEGALFQIANEFDLRHRSESQKGDYDPVFLDWIFWWYLGTIELTDRVVSRQAESDSEPPF</sequence>
<dbReference type="RefSeq" id="WP_345526590.1">
    <property type="nucleotide sequence ID" value="NZ_BAABKN010000012.1"/>
</dbReference>
<evidence type="ECO:0000313" key="3">
    <source>
        <dbReference type="Proteomes" id="UP001499882"/>
    </source>
</evidence>
<evidence type="ECO:0000256" key="1">
    <source>
        <dbReference type="SAM" id="MobiDB-lite"/>
    </source>
</evidence>
<comment type="caution">
    <text evidence="2">The sequence shown here is derived from an EMBL/GenBank/DDBJ whole genome shotgun (WGS) entry which is preliminary data.</text>
</comment>
<accession>A0ABP8YQH5</accession>
<keyword evidence="3" id="KW-1185">Reference proteome</keyword>
<organism evidence="2 3">
    <name type="scientific">Nocardioides endophyticus</name>
    <dbReference type="NCBI Taxonomy" id="1353775"/>
    <lineage>
        <taxon>Bacteria</taxon>
        <taxon>Bacillati</taxon>
        <taxon>Actinomycetota</taxon>
        <taxon>Actinomycetes</taxon>
        <taxon>Propionibacteriales</taxon>
        <taxon>Nocardioidaceae</taxon>
        <taxon>Nocardioides</taxon>
    </lineage>
</organism>
<protein>
    <submittedName>
        <fullName evidence="2">Uncharacterized protein</fullName>
    </submittedName>
</protein>
<reference evidence="3" key="1">
    <citation type="journal article" date="2019" name="Int. J. Syst. Evol. Microbiol.">
        <title>The Global Catalogue of Microorganisms (GCM) 10K type strain sequencing project: providing services to taxonomists for standard genome sequencing and annotation.</title>
        <authorList>
            <consortium name="The Broad Institute Genomics Platform"/>
            <consortium name="The Broad Institute Genome Sequencing Center for Infectious Disease"/>
            <person name="Wu L."/>
            <person name="Ma J."/>
        </authorList>
    </citation>
    <scope>NUCLEOTIDE SEQUENCE [LARGE SCALE GENOMIC DNA]</scope>
    <source>
        <strain evidence="3">JCM 18532</strain>
    </source>
</reference>
<evidence type="ECO:0000313" key="2">
    <source>
        <dbReference type="EMBL" id="GAA4735915.1"/>
    </source>
</evidence>
<gene>
    <name evidence="2" type="ORF">GCM10023350_19730</name>
</gene>
<name>A0ABP8YQH5_9ACTN</name>
<proteinExistence type="predicted"/>
<dbReference type="Proteomes" id="UP001499882">
    <property type="component" value="Unassembled WGS sequence"/>
</dbReference>
<feature type="region of interest" description="Disordered" evidence="1">
    <location>
        <begin position="60"/>
        <end position="79"/>
    </location>
</feature>